<comment type="similarity">
    <text evidence="1">Belongs to the lipin family.</text>
</comment>
<dbReference type="GO" id="GO:0008195">
    <property type="term" value="F:phosphatidate phosphatase activity"/>
    <property type="evidence" value="ECO:0007669"/>
    <property type="project" value="UniProtKB-EC"/>
</dbReference>
<dbReference type="AlphaFoldDB" id="A0A2I0B7N4"/>
<dbReference type="OrthoDB" id="4567at2759"/>
<dbReference type="EC" id="3.1.3.4" evidence="4"/>
<proteinExistence type="inferred from homology"/>
<evidence type="ECO:0000256" key="1">
    <source>
        <dbReference type="ARBA" id="ARBA00005476"/>
    </source>
</evidence>
<dbReference type="InterPro" id="IPR026058">
    <property type="entry name" value="LIPIN"/>
</dbReference>
<dbReference type="SMART" id="SM00775">
    <property type="entry name" value="LNS2"/>
    <property type="match status" value="1"/>
</dbReference>
<keyword evidence="5" id="KW-1185">Reference proteome</keyword>
<dbReference type="Pfam" id="PF04571">
    <property type="entry name" value="Lipin_N"/>
    <property type="match status" value="1"/>
</dbReference>
<dbReference type="InterPro" id="IPR013209">
    <property type="entry name" value="LNS2"/>
</dbReference>
<dbReference type="SUPFAM" id="SSF56784">
    <property type="entry name" value="HAD-like"/>
    <property type="match status" value="1"/>
</dbReference>
<evidence type="ECO:0000313" key="4">
    <source>
        <dbReference type="EMBL" id="PKA63789.1"/>
    </source>
</evidence>
<protein>
    <submittedName>
        <fullName evidence="4">Phosphatidate phosphatase LPIN</fullName>
        <ecNumber evidence="4">3.1.3.4</ecNumber>
    </submittedName>
</protein>
<dbReference type="PANTHER" id="PTHR12181:SF12">
    <property type="entry name" value="PHOSPHATIDATE PHOSPHATASE"/>
    <property type="match status" value="1"/>
</dbReference>
<feature type="region of interest" description="Disordered" evidence="2">
    <location>
        <begin position="97"/>
        <end position="120"/>
    </location>
</feature>
<dbReference type="Proteomes" id="UP000236161">
    <property type="component" value="Unassembled WGS sequence"/>
</dbReference>
<organism evidence="4 5">
    <name type="scientific">Apostasia shenzhenica</name>
    <dbReference type="NCBI Taxonomy" id="1088818"/>
    <lineage>
        <taxon>Eukaryota</taxon>
        <taxon>Viridiplantae</taxon>
        <taxon>Streptophyta</taxon>
        <taxon>Embryophyta</taxon>
        <taxon>Tracheophyta</taxon>
        <taxon>Spermatophyta</taxon>
        <taxon>Magnoliopsida</taxon>
        <taxon>Liliopsida</taxon>
        <taxon>Asparagales</taxon>
        <taxon>Orchidaceae</taxon>
        <taxon>Apostasioideae</taxon>
        <taxon>Apostasia</taxon>
    </lineage>
</organism>
<dbReference type="EMBL" id="KZ451907">
    <property type="protein sequence ID" value="PKA63789.1"/>
    <property type="molecule type" value="Genomic_DNA"/>
</dbReference>
<dbReference type="STRING" id="1088818.A0A2I0B7N4"/>
<dbReference type="InterPro" id="IPR036412">
    <property type="entry name" value="HAD-like_sf"/>
</dbReference>
<name>A0A2I0B7N4_9ASPA</name>
<evidence type="ECO:0000313" key="5">
    <source>
        <dbReference type="Proteomes" id="UP000236161"/>
    </source>
</evidence>
<feature type="domain" description="LNS2/PITP" evidence="3">
    <location>
        <begin position="737"/>
        <end position="887"/>
    </location>
</feature>
<sequence length="932" mass="103512">MKMNAVGKLGSFISRGVYTVSGPFHPFGGAVDIIVVQQPDGSFKSSPWYVRFGKFQGVLKTKEKIISICVNGEEAAFHMYLDHNGAAYFLKESETEEGDGAISPPSSGDETDDRSRDAPLGKIHSYKYDSSIRTLVAPVVAENGRILSRSNSQRSRFLGIMFGRKSIKECNQNGNIDRASSLERAEIAADLLDLKWSTNLLADNTSLKKPAGMKQEIQQPPCKYGEYDLDEKMDSTGESVSGNFETSYENKECFKEKALHDTTNLQAIQQPPCKDGAHNLDERMGSSGESASGNFDISILNMECSKESALYDTVNLQDEEAIIENSSQSGCSTSANGRTDQVPKELVRISNTGSLGGRSSSGDHELIGIFGENLVSEVCSDVLSSEVVEAKASLPRHFEENQFPFSDIGGIGYITTEEFTEKNMLCNVEGDIEVHASTDASDEESSEGLLEESITHTSLMEIPRNKAYLDSSYVLAKSLPAIRSHIHDLERSCQPCSLSRSLNLTSEKNNDLSKMDSMDISNMAVENPLSRHLSYEGEGLDEASEKLYSRKEFVFEPSGVVTRESVEQNGMADASANTLSSQESWKLWPFGFKRSKTINVVHSDHEFLYQPNQVAPMTMTSLGRDNDMNKHSKIKKKERLLTPSSEELASLNLKEGKNAITFSFATAMLGRQQVDARIYLWKWNTRIAISDVDGTITRQVLHSFLRYSCEINHEILTVTDFFLKSFLIASHVSHSTIVVGLRSDVLGQFMPLVGIDWSQTGVTHLFSAIKENGYQLLFLSARAISQAHLTRQFLFNLKQDGKVLPDGPVVISPDGLFPSLYREVIRRAPHEFKISCLEAIRALFPLDCNPFYAGFGNRDTDEISYLKVGIPRGKIFIINPKGEVAVNRRVDTKSYGSLHFLVNGMFPPMSSGEQEDFNSWNYWKLPLPEIIA</sequence>
<reference evidence="4 5" key="1">
    <citation type="journal article" date="2017" name="Nature">
        <title>The Apostasia genome and the evolution of orchids.</title>
        <authorList>
            <person name="Zhang G.Q."/>
            <person name="Liu K.W."/>
            <person name="Li Z."/>
            <person name="Lohaus R."/>
            <person name="Hsiao Y.Y."/>
            <person name="Niu S.C."/>
            <person name="Wang J.Y."/>
            <person name="Lin Y.C."/>
            <person name="Xu Q."/>
            <person name="Chen L.J."/>
            <person name="Yoshida K."/>
            <person name="Fujiwara S."/>
            <person name="Wang Z.W."/>
            <person name="Zhang Y.Q."/>
            <person name="Mitsuda N."/>
            <person name="Wang M."/>
            <person name="Liu G.H."/>
            <person name="Pecoraro L."/>
            <person name="Huang H.X."/>
            <person name="Xiao X.J."/>
            <person name="Lin M."/>
            <person name="Wu X.Y."/>
            <person name="Wu W.L."/>
            <person name="Chen Y.Y."/>
            <person name="Chang S.B."/>
            <person name="Sakamoto S."/>
            <person name="Ohme-Takagi M."/>
            <person name="Yagi M."/>
            <person name="Zeng S.J."/>
            <person name="Shen C.Y."/>
            <person name="Yeh C.M."/>
            <person name="Luo Y.B."/>
            <person name="Tsai W.C."/>
            <person name="Van de Peer Y."/>
            <person name="Liu Z.J."/>
        </authorList>
    </citation>
    <scope>NUCLEOTIDE SEQUENCE [LARGE SCALE GENOMIC DNA]</scope>
    <source>
        <strain evidence="5">cv. Shenzhen</strain>
        <tissue evidence="4">Stem</tissue>
    </source>
</reference>
<keyword evidence="4" id="KW-0378">Hydrolase</keyword>
<accession>A0A2I0B7N4</accession>
<evidence type="ECO:0000256" key="2">
    <source>
        <dbReference type="SAM" id="MobiDB-lite"/>
    </source>
</evidence>
<dbReference type="InterPro" id="IPR031315">
    <property type="entry name" value="LNS2/PITP"/>
</dbReference>
<dbReference type="PANTHER" id="PTHR12181">
    <property type="entry name" value="LIPIN"/>
    <property type="match status" value="1"/>
</dbReference>
<dbReference type="Pfam" id="PF08235">
    <property type="entry name" value="LNS2"/>
    <property type="match status" value="2"/>
</dbReference>
<dbReference type="InterPro" id="IPR007651">
    <property type="entry name" value="Lipin_N"/>
</dbReference>
<evidence type="ECO:0000259" key="3">
    <source>
        <dbReference type="SMART" id="SM00775"/>
    </source>
</evidence>
<gene>
    <name evidence="4" type="ORF">AXF42_Ash017073</name>
</gene>